<keyword evidence="9" id="KW-0249">Electron transport</keyword>
<evidence type="ECO:0000256" key="4">
    <source>
        <dbReference type="ARBA" id="ARBA00016392"/>
    </source>
</evidence>
<evidence type="ECO:0000256" key="1">
    <source>
        <dbReference type="ARBA" id="ARBA00003195"/>
    </source>
</evidence>
<dbReference type="GO" id="GO:0005743">
    <property type="term" value="C:mitochondrial inner membrane"/>
    <property type="evidence" value="ECO:0007669"/>
    <property type="project" value="UniProtKB-SubCell"/>
</dbReference>
<comment type="similarity">
    <text evidence="3">Belongs to the complex I NDUFA1 subunit family.</text>
</comment>
<reference evidence="16" key="2">
    <citation type="submission" date="2025-08" db="UniProtKB">
        <authorList>
            <consortium name="Ensembl"/>
        </authorList>
    </citation>
    <scope>IDENTIFICATION</scope>
</reference>
<proteinExistence type="inferred from homology"/>
<name>A0A8B9TW05_ANAPL</name>
<evidence type="ECO:0000256" key="8">
    <source>
        <dbReference type="ARBA" id="ARBA00022792"/>
    </source>
</evidence>
<keyword evidence="12" id="KW-0472">Membrane</keyword>
<dbReference type="Ensembl" id="ENSAPLT00020028252.1">
    <property type="protein sequence ID" value="ENSAPLP00020026219.1"/>
    <property type="gene ID" value="ENSAPLG00020017922.1"/>
</dbReference>
<evidence type="ECO:0000256" key="3">
    <source>
        <dbReference type="ARBA" id="ARBA00009960"/>
    </source>
</evidence>
<dbReference type="Proteomes" id="UP000694400">
    <property type="component" value="Chromosome 11"/>
</dbReference>
<dbReference type="PANTHER" id="PTHR17098">
    <property type="entry name" value="NADH-UBIQUINONE OXIDOREDUCTASE MWFE SUBUNIT"/>
    <property type="match status" value="1"/>
</dbReference>
<evidence type="ECO:0000256" key="14">
    <source>
        <dbReference type="ARBA" id="ARBA00033255"/>
    </source>
</evidence>
<organism evidence="16 17">
    <name type="scientific">Anas platyrhynchos</name>
    <name type="common">Mallard</name>
    <name type="synonym">Anas boschas</name>
    <dbReference type="NCBI Taxonomy" id="8839"/>
    <lineage>
        <taxon>Eukaryota</taxon>
        <taxon>Metazoa</taxon>
        <taxon>Chordata</taxon>
        <taxon>Craniata</taxon>
        <taxon>Vertebrata</taxon>
        <taxon>Euteleostomi</taxon>
        <taxon>Archelosauria</taxon>
        <taxon>Archosauria</taxon>
        <taxon>Dinosauria</taxon>
        <taxon>Saurischia</taxon>
        <taxon>Theropoda</taxon>
        <taxon>Coelurosauria</taxon>
        <taxon>Aves</taxon>
        <taxon>Neognathae</taxon>
        <taxon>Galloanserae</taxon>
        <taxon>Anseriformes</taxon>
        <taxon>Anatidae</taxon>
        <taxon>Anatinae</taxon>
        <taxon>Anas</taxon>
    </lineage>
</organism>
<accession>A0A8B9TW05</accession>
<keyword evidence="6" id="KW-0679">Respiratory chain</keyword>
<reference evidence="16" key="1">
    <citation type="submission" date="2019-08" db="EMBL/GenBank/DDBJ databases">
        <title>Three high-quality genomes provides insights into domestication of ducks.</title>
        <authorList>
            <person name="Hou Z.C."/>
            <person name="Zhu F."/>
            <person name="Yin Z.T."/>
            <person name="Zhang F."/>
        </authorList>
    </citation>
    <scope>NUCLEOTIDE SEQUENCE [LARGE SCALE GENOMIC DNA]</scope>
</reference>
<feature type="compositionally biased region" description="Basic and acidic residues" evidence="15">
    <location>
        <begin position="54"/>
        <end position="63"/>
    </location>
</feature>
<evidence type="ECO:0000256" key="6">
    <source>
        <dbReference type="ARBA" id="ARBA00022660"/>
    </source>
</evidence>
<evidence type="ECO:0000256" key="7">
    <source>
        <dbReference type="ARBA" id="ARBA00022692"/>
    </source>
</evidence>
<comment type="subcellular location">
    <subcellularLocation>
        <location evidence="2">Mitochondrion inner membrane</location>
        <topology evidence="2">Single-pass membrane protein</topology>
        <orientation evidence="2">Matrix side</orientation>
    </subcellularLocation>
</comment>
<evidence type="ECO:0000256" key="2">
    <source>
        <dbReference type="ARBA" id="ARBA00004298"/>
    </source>
</evidence>
<evidence type="ECO:0000256" key="9">
    <source>
        <dbReference type="ARBA" id="ARBA00022982"/>
    </source>
</evidence>
<dbReference type="InterPro" id="IPR017384">
    <property type="entry name" value="NADH_Ub_cplx-1_asu_su-1"/>
</dbReference>
<dbReference type="Pfam" id="PF15879">
    <property type="entry name" value="MWFE"/>
    <property type="match status" value="1"/>
</dbReference>
<protein>
    <recommendedName>
        <fullName evidence="4">NADH dehydrogenase [ubiquinone] 1 alpha subcomplex subunit 1</fullName>
    </recommendedName>
    <alternativeName>
        <fullName evidence="14">Complex I-MWFE</fullName>
    </alternativeName>
    <alternativeName>
        <fullName evidence="13">NADH-ubiquinone oxidoreductase MWFE subunit</fullName>
    </alternativeName>
</protein>
<keyword evidence="11" id="KW-0496">Mitochondrion</keyword>
<evidence type="ECO:0000313" key="16">
    <source>
        <dbReference type="Ensembl" id="ENSAPLP00020026219.1"/>
    </source>
</evidence>
<comment type="function">
    <text evidence="1">Accessory subunit of the mitochondrial membrane respiratory chain NADH dehydrogenase (Complex I), that is believed not to be involved in catalysis. Complex I functions in the transfer of electrons from NADH to the respiratory chain. The immediate electron acceptor for the enzyme is believed to be ubiquinone.</text>
</comment>
<dbReference type="PANTHER" id="PTHR17098:SF2">
    <property type="entry name" value="NADH DEHYDROGENASE [UBIQUINONE] 1 ALPHA SUBCOMPLEX SUBUNIT 1"/>
    <property type="match status" value="1"/>
</dbReference>
<evidence type="ECO:0000256" key="13">
    <source>
        <dbReference type="ARBA" id="ARBA00029847"/>
    </source>
</evidence>
<keyword evidence="8" id="KW-0999">Mitochondrion inner membrane</keyword>
<feature type="region of interest" description="Disordered" evidence="15">
    <location>
        <begin position="54"/>
        <end position="129"/>
    </location>
</feature>
<keyword evidence="7" id="KW-0812">Transmembrane</keyword>
<dbReference type="AlphaFoldDB" id="A0A8B9TW05"/>
<keyword evidence="5" id="KW-0813">Transport</keyword>
<evidence type="ECO:0000256" key="11">
    <source>
        <dbReference type="ARBA" id="ARBA00023128"/>
    </source>
</evidence>
<evidence type="ECO:0000256" key="12">
    <source>
        <dbReference type="ARBA" id="ARBA00023136"/>
    </source>
</evidence>
<evidence type="ECO:0000313" key="17">
    <source>
        <dbReference type="Proteomes" id="UP000694400"/>
    </source>
</evidence>
<evidence type="ECO:0000256" key="5">
    <source>
        <dbReference type="ARBA" id="ARBA00022448"/>
    </source>
</evidence>
<evidence type="ECO:0000256" key="15">
    <source>
        <dbReference type="SAM" id="MobiDB-lite"/>
    </source>
</evidence>
<keyword evidence="10" id="KW-1133">Transmembrane helix</keyword>
<evidence type="ECO:0000256" key="10">
    <source>
        <dbReference type="ARBA" id="ARBA00022989"/>
    </source>
</evidence>
<reference evidence="16" key="3">
    <citation type="submission" date="2025-09" db="UniProtKB">
        <authorList>
            <consortium name="Ensembl"/>
        </authorList>
    </citation>
    <scope>IDENTIFICATION</scope>
</reference>
<sequence length="129" mass="14530">MWYEILPGMAIMAACLSVPGLATVFAQRWSSGGKEKRVARYPYQWALMQRDKRLSGGSKHSEGLEVTARRVLPASTRRQRSQKEQPVPMELSGPQQRLFPFHTTPCAVVTPTEHTPSSRKKLPLLDEVL</sequence>